<dbReference type="Proteomes" id="UP001597460">
    <property type="component" value="Unassembled WGS sequence"/>
</dbReference>
<dbReference type="Gene3D" id="3.40.50.720">
    <property type="entry name" value="NAD(P)-binding Rossmann-like Domain"/>
    <property type="match status" value="1"/>
</dbReference>
<feature type="domain" description="Saccharopine dehydrogenase NADP binding" evidence="2">
    <location>
        <begin position="8"/>
        <end position="109"/>
    </location>
</feature>
<accession>A0ABW5JLX5</accession>
<gene>
    <name evidence="3" type="ORF">ACFSVN_11765</name>
</gene>
<evidence type="ECO:0000259" key="2">
    <source>
        <dbReference type="Pfam" id="PF03435"/>
    </source>
</evidence>
<proteinExistence type="predicted"/>
<keyword evidence="1" id="KW-0812">Transmembrane</keyword>
<comment type="caution">
    <text evidence="3">The sequence shown here is derived from an EMBL/GenBank/DDBJ whole genome shotgun (WGS) entry which is preliminary data.</text>
</comment>
<dbReference type="PANTHER" id="PTHR12286">
    <property type="entry name" value="SACCHAROPINE DEHYDROGENASE-LIKE OXIDOREDUCTASE"/>
    <property type="match status" value="1"/>
</dbReference>
<name>A0ABW5JLX5_9BACT</name>
<dbReference type="RefSeq" id="WP_390302848.1">
    <property type="nucleotide sequence ID" value="NZ_JBHULI010000025.1"/>
</dbReference>
<dbReference type="InterPro" id="IPR036291">
    <property type="entry name" value="NAD(P)-bd_dom_sf"/>
</dbReference>
<dbReference type="EMBL" id="JBHULI010000025">
    <property type="protein sequence ID" value="MFD2533126.1"/>
    <property type="molecule type" value="Genomic_DNA"/>
</dbReference>
<evidence type="ECO:0000313" key="3">
    <source>
        <dbReference type="EMBL" id="MFD2533126.1"/>
    </source>
</evidence>
<protein>
    <submittedName>
        <fullName evidence="3">Saccharopine dehydrogenase family protein</fullName>
    </submittedName>
</protein>
<keyword evidence="4" id="KW-1185">Reference proteome</keyword>
<reference evidence="4" key="1">
    <citation type="journal article" date="2019" name="Int. J. Syst. Evol. Microbiol.">
        <title>The Global Catalogue of Microorganisms (GCM) 10K type strain sequencing project: providing services to taxonomists for standard genome sequencing and annotation.</title>
        <authorList>
            <consortium name="The Broad Institute Genomics Platform"/>
            <consortium name="The Broad Institute Genome Sequencing Center for Infectious Disease"/>
            <person name="Wu L."/>
            <person name="Ma J."/>
        </authorList>
    </citation>
    <scope>NUCLEOTIDE SEQUENCE [LARGE SCALE GENOMIC DNA]</scope>
    <source>
        <strain evidence="4">KCTC 52042</strain>
    </source>
</reference>
<keyword evidence="1" id="KW-1133">Transmembrane helix</keyword>
<evidence type="ECO:0000256" key="1">
    <source>
        <dbReference type="SAM" id="Phobius"/>
    </source>
</evidence>
<keyword evidence="1" id="KW-0472">Membrane</keyword>
<organism evidence="3 4">
    <name type="scientific">Gracilimonas halophila</name>
    <dbReference type="NCBI Taxonomy" id="1834464"/>
    <lineage>
        <taxon>Bacteria</taxon>
        <taxon>Pseudomonadati</taxon>
        <taxon>Balneolota</taxon>
        <taxon>Balneolia</taxon>
        <taxon>Balneolales</taxon>
        <taxon>Balneolaceae</taxon>
        <taxon>Gracilimonas</taxon>
    </lineage>
</organism>
<dbReference type="InterPro" id="IPR051276">
    <property type="entry name" value="Saccharopine_DH-like_oxidrdct"/>
</dbReference>
<dbReference type="Pfam" id="PF03435">
    <property type="entry name" value="Sacchrp_dh_NADP"/>
    <property type="match status" value="1"/>
</dbReference>
<dbReference type="SUPFAM" id="SSF51735">
    <property type="entry name" value="NAD(P)-binding Rossmann-fold domains"/>
    <property type="match status" value="1"/>
</dbReference>
<dbReference type="PANTHER" id="PTHR12286:SF5">
    <property type="entry name" value="SACCHAROPINE DEHYDROGENASE-LIKE OXIDOREDUCTASE"/>
    <property type="match status" value="1"/>
</dbReference>
<evidence type="ECO:0000313" key="4">
    <source>
        <dbReference type="Proteomes" id="UP001597460"/>
    </source>
</evidence>
<feature type="transmembrane region" description="Helical" evidence="1">
    <location>
        <begin position="268"/>
        <end position="290"/>
    </location>
</feature>
<dbReference type="InterPro" id="IPR005097">
    <property type="entry name" value="Sacchrp_dh_NADP-bd"/>
</dbReference>
<sequence>MASKPFDIILIGATGFTGKRAANYLKDNAPNDLNWGIAARNSEKLSAVADKLNLSVDRCFTVDTTDKKQVEAVVKRTKIVITTVGPFSLYGEEVIAACARSGTHYLDITGEVGFIKKMKDRYGDLAEQSGAKLIPFSGFDSIPADLSTLLLSREFDQPEKLNIKAYYSISGGFNGGTIATMLNKFETGEYKEMNDPRLLLHQSDQLIHPPENGHFFGYDKNINRWSSPFIMGAINSKVVYKSASIMRKMRKSYAKSISYSEHSSLGKWYNPLPFLFISLMLFSLTIFGPYKWFRTFLKKIMPAPGEGPSEDQIQNGYFKMKAMANDSQGNHHTLTMSYPGDPGNKSTVFFLCESALCLAESENNITEAKGFLTPATAFGMKLAVRLQQRGLQVMIDPE</sequence>